<keyword evidence="3" id="KW-1185">Reference proteome</keyword>
<dbReference type="Proteomes" id="UP000317332">
    <property type="component" value="Unassembled WGS sequence"/>
</dbReference>
<dbReference type="SUPFAM" id="SSF53474">
    <property type="entry name" value="alpha/beta-Hydrolases"/>
    <property type="match status" value="1"/>
</dbReference>
<evidence type="ECO:0008006" key="4">
    <source>
        <dbReference type="Google" id="ProtNLM"/>
    </source>
</evidence>
<feature type="signal peptide" evidence="1">
    <location>
        <begin position="1"/>
        <end position="21"/>
    </location>
</feature>
<gene>
    <name evidence="2" type="ORF">FJ651_07730</name>
</gene>
<evidence type="ECO:0000313" key="3">
    <source>
        <dbReference type="Proteomes" id="UP000317332"/>
    </source>
</evidence>
<evidence type="ECO:0000256" key="1">
    <source>
        <dbReference type="SAM" id="SignalP"/>
    </source>
</evidence>
<dbReference type="RefSeq" id="WP_140989937.1">
    <property type="nucleotide sequence ID" value="NZ_VHIQ01000003.1"/>
</dbReference>
<dbReference type="OrthoDB" id="1094867at2"/>
<organism evidence="2 3">
    <name type="scientific">Paucihalobacter ruber</name>
    <dbReference type="NCBI Taxonomy" id="2567861"/>
    <lineage>
        <taxon>Bacteria</taxon>
        <taxon>Pseudomonadati</taxon>
        <taxon>Bacteroidota</taxon>
        <taxon>Flavobacteriia</taxon>
        <taxon>Flavobacteriales</taxon>
        <taxon>Flavobacteriaceae</taxon>
        <taxon>Paucihalobacter</taxon>
    </lineage>
</organism>
<dbReference type="EMBL" id="VHIQ01000003">
    <property type="protein sequence ID" value="TPV34040.1"/>
    <property type="molecule type" value="Genomic_DNA"/>
</dbReference>
<evidence type="ECO:0000313" key="2">
    <source>
        <dbReference type="EMBL" id="TPV34040.1"/>
    </source>
</evidence>
<accession>A0A506PPE4</accession>
<keyword evidence="1" id="KW-0732">Signal</keyword>
<reference evidence="2 3" key="1">
    <citation type="submission" date="2019-06" db="EMBL/GenBank/DDBJ databases">
        <title>Flavobacteriaceae Paucihalobacterium erythroidium CWB-1, complete genome.</title>
        <authorList>
            <person name="Wu S."/>
        </authorList>
    </citation>
    <scope>NUCLEOTIDE SEQUENCE [LARGE SCALE GENOMIC DNA]</scope>
    <source>
        <strain evidence="2 3">CWB-1</strain>
    </source>
</reference>
<feature type="chain" id="PRO_5021502129" description="Alpha/beta hydrolase" evidence="1">
    <location>
        <begin position="22"/>
        <end position="310"/>
    </location>
</feature>
<sequence length="310" mass="34865">MDNIKIGHFTIALLLMFMLTACDNGTDDTSEINPNFNESTTGSGIFEFDYTTESSSKTLRVFYHIPVTKTPSTKIMMVFHGANRNASDYRNTLIAKSNEYNFIVIVPEFSEANFPGGDQYNLGNVYVDGDNPTANTLNPESEWTFSIIETLFDYVKTQLGNTNNTYKIFGHSAGAQFAHRFLMFKPNNRSQQTVISAAGWYTFPDLTVNFPYGFKNSMLQTSSREILFSKNVTVQIGENDNNPNAAGLRHNTTVDMQGINRLERAVNYYNFCVQSAQTLNVDFNWSFSLRPNADHDYTSAAQDAAVTLFN</sequence>
<dbReference type="AlphaFoldDB" id="A0A506PPE4"/>
<protein>
    <recommendedName>
        <fullName evidence="4">Alpha/beta hydrolase</fullName>
    </recommendedName>
</protein>
<dbReference type="Gene3D" id="3.40.50.1820">
    <property type="entry name" value="alpha/beta hydrolase"/>
    <property type="match status" value="1"/>
</dbReference>
<name>A0A506PPE4_9FLAO</name>
<dbReference type="InterPro" id="IPR029058">
    <property type="entry name" value="AB_hydrolase_fold"/>
</dbReference>
<proteinExistence type="predicted"/>
<dbReference type="PROSITE" id="PS51257">
    <property type="entry name" value="PROKAR_LIPOPROTEIN"/>
    <property type="match status" value="1"/>
</dbReference>
<comment type="caution">
    <text evidence="2">The sequence shown here is derived from an EMBL/GenBank/DDBJ whole genome shotgun (WGS) entry which is preliminary data.</text>
</comment>